<evidence type="ECO:0000313" key="3">
    <source>
        <dbReference type="Proteomes" id="UP000777935"/>
    </source>
</evidence>
<sequence>MTEILELIIGRIVVCIYGTEKNPRHPIWRNITRTIAFGGAAVAMINILYFSAEIEIPTAIIVVWMLCFLTVFTAELYVGSYIMLATSCVFGLLLFGTLLISV</sequence>
<proteinExistence type="predicted"/>
<name>A0ABX2IUA9_9RHOB</name>
<keyword evidence="1" id="KW-0472">Membrane</keyword>
<keyword evidence="1" id="KW-1133">Transmembrane helix</keyword>
<reference evidence="2 3" key="1">
    <citation type="submission" date="2020-06" db="EMBL/GenBank/DDBJ databases">
        <title>Sulfitobacter algicola sp. nov., isolated from green algae.</title>
        <authorList>
            <person name="Wang C."/>
        </authorList>
    </citation>
    <scope>NUCLEOTIDE SEQUENCE [LARGE SCALE GENOMIC DNA]</scope>
    <source>
        <strain evidence="2 3">1151</strain>
    </source>
</reference>
<feature type="transmembrane region" description="Helical" evidence="1">
    <location>
        <begin position="56"/>
        <end position="74"/>
    </location>
</feature>
<organism evidence="2 3">
    <name type="scientific">Parasulfitobacter algicola</name>
    <dbReference type="NCBI Taxonomy" id="2614809"/>
    <lineage>
        <taxon>Bacteria</taxon>
        <taxon>Pseudomonadati</taxon>
        <taxon>Pseudomonadota</taxon>
        <taxon>Alphaproteobacteria</taxon>
        <taxon>Rhodobacterales</taxon>
        <taxon>Roseobacteraceae</taxon>
        <taxon>Parasulfitobacter</taxon>
    </lineage>
</organism>
<dbReference type="RefSeq" id="WP_174139298.1">
    <property type="nucleotide sequence ID" value="NZ_JABUFE010000010.1"/>
</dbReference>
<gene>
    <name evidence="2" type="ORF">HRQ87_15225</name>
</gene>
<evidence type="ECO:0000313" key="2">
    <source>
        <dbReference type="EMBL" id="NSX56145.1"/>
    </source>
</evidence>
<keyword evidence="3" id="KW-1185">Reference proteome</keyword>
<protein>
    <submittedName>
        <fullName evidence="2">Uncharacterized protein</fullName>
    </submittedName>
</protein>
<keyword evidence="1" id="KW-0812">Transmembrane</keyword>
<feature type="transmembrane region" description="Helical" evidence="1">
    <location>
        <begin position="31"/>
        <end position="50"/>
    </location>
</feature>
<dbReference type="EMBL" id="JABUFE010000010">
    <property type="protein sequence ID" value="NSX56145.1"/>
    <property type="molecule type" value="Genomic_DNA"/>
</dbReference>
<accession>A0ABX2IUA9</accession>
<comment type="caution">
    <text evidence="2">The sequence shown here is derived from an EMBL/GenBank/DDBJ whole genome shotgun (WGS) entry which is preliminary data.</text>
</comment>
<dbReference type="Proteomes" id="UP000777935">
    <property type="component" value="Unassembled WGS sequence"/>
</dbReference>
<evidence type="ECO:0000256" key="1">
    <source>
        <dbReference type="SAM" id="Phobius"/>
    </source>
</evidence>
<feature type="transmembrane region" description="Helical" evidence="1">
    <location>
        <begin position="81"/>
        <end position="100"/>
    </location>
</feature>